<comment type="caution">
    <text evidence="1">The sequence shown here is derived from an EMBL/GenBank/DDBJ whole genome shotgun (WGS) entry which is preliminary data.</text>
</comment>
<accession>A0ABX2AK91</accession>
<keyword evidence="2" id="KW-1185">Reference proteome</keyword>
<evidence type="ECO:0000313" key="1">
    <source>
        <dbReference type="EMBL" id="NPD91505.1"/>
    </source>
</evidence>
<dbReference type="Gene3D" id="3.90.1720.10">
    <property type="entry name" value="endopeptidase domain like (from Nostoc punctiforme)"/>
    <property type="match status" value="1"/>
</dbReference>
<dbReference type="Pfam" id="PF05708">
    <property type="entry name" value="Peptidase_C92"/>
    <property type="match status" value="1"/>
</dbReference>
<evidence type="ECO:0000313" key="2">
    <source>
        <dbReference type="Proteomes" id="UP000714420"/>
    </source>
</evidence>
<name>A0ABX2AK91_9BACT</name>
<organism evidence="1 2">
    <name type="scientific">Xylanibacter muris</name>
    <dbReference type="NCBI Taxonomy" id="2736290"/>
    <lineage>
        <taxon>Bacteria</taxon>
        <taxon>Pseudomonadati</taxon>
        <taxon>Bacteroidota</taxon>
        <taxon>Bacteroidia</taxon>
        <taxon>Bacteroidales</taxon>
        <taxon>Prevotellaceae</taxon>
        <taxon>Xylanibacter</taxon>
    </lineage>
</organism>
<reference evidence="1 2" key="1">
    <citation type="submission" date="2020-05" db="EMBL/GenBank/DDBJ databases">
        <title>Distinct polysaccharide utilization as determinants for interspecies competition between intestinal Prevotella spp.</title>
        <authorList>
            <person name="Galvez E.J.C."/>
            <person name="Iljazovic A."/>
            <person name="Strowig T."/>
        </authorList>
    </citation>
    <scope>NUCLEOTIDE SEQUENCE [LARGE SCALE GENOMIC DNA]</scope>
    <source>
        <strain evidence="1 2">PMUR</strain>
    </source>
</reference>
<dbReference type="EMBL" id="JABKKF010000002">
    <property type="protein sequence ID" value="NPD91505.1"/>
    <property type="molecule type" value="Genomic_DNA"/>
</dbReference>
<dbReference type="InterPro" id="IPR038765">
    <property type="entry name" value="Papain-like_cys_pep_sf"/>
</dbReference>
<proteinExistence type="predicted"/>
<sequence>MMECRLVLFILILFETIVSCDSKQREVGNGCDVWVDSVSGLLRSGDICMRRGTGIASHVVVHCGGKSEDFSHCGIVVKEADGNIYVCHAVPDEGESPDDSDRVRLVPISDFYGKGKAVRGAVFRVACSDSIAGAAALAAKEKWRLNVAFDHAYKWDDTTRLYCTQLVAMAYMRYGVDLVETRCRSLNVPGFCGDYVFPSDIVRSRLVEMMAEY</sequence>
<evidence type="ECO:0008006" key="3">
    <source>
        <dbReference type="Google" id="ProtNLM"/>
    </source>
</evidence>
<dbReference type="InterPro" id="IPR024453">
    <property type="entry name" value="Peptidase_C92"/>
</dbReference>
<dbReference type="SUPFAM" id="SSF54001">
    <property type="entry name" value="Cysteine proteinases"/>
    <property type="match status" value="1"/>
</dbReference>
<dbReference type="Proteomes" id="UP000714420">
    <property type="component" value="Unassembled WGS sequence"/>
</dbReference>
<gene>
    <name evidence="1" type="ORF">HPS56_03900</name>
</gene>
<protein>
    <recommendedName>
        <fullName evidence="3">Permuted papain-like amidase YaeF/Yiix C92 family enzyme</fullName>
    </recommendedName>
</protein>
<dbReference type="RefSeq" id="WP_172274143.1">
    <property type="nucleotide sequence ID" value="NZ_CASGMU010000002.1"/>
</dbReference>